<keyword evidence="2" id="KW-0812">Transmembrane</keyword>
<name>A0A8H2QKN3_9FLAO</name>
<dbReference type="SUPFAM" id="SSF63829">
    <property type="entry name" value="Calcium-dependent phosphotriesterase"/>
    <property type="match status" value="2"/>
</dbReference>
<evidence type="ECO:0000256" key="1">
    <source>
        <dbReference type="ARBA" id="ARBA00022553"/>
    </source>
</evidence>
<dbReference type="Pfam" id="PF07730">
    <property type="entry name" value="HisKA_3"/>
    <property type="match status" value="1"/>
</dbReference>
<dbReference type="Gene3D" id="2.130.10.10">
    <property type="entry name" value="YVTN repeat-like/Quinoprotein amine dehydrogenase"/>
    <property type="match status" value="2"/>
</dbReference>
<protein>
    <submittedName>
        <fullName evidence="5">Two-component system sensor with a ligand-binding domain protein</fullName>
    </submittedName>
</protein>
<feature type="domain" description="Signal transduction histidine kinase subgroup 3 dimerisation and phosphoacceptor" evidence="4">
    <location>
        <begin position="820"/>
        <end position="878"/>
    </location>
</feature>
<gene>
    <name evidence="5" type="ORF">ES676_01445</name>
</gene>
<dbReference type="PANTHER" id="PTHR43547">
    <property type="entry name" value="TWO-COMPONENT HISTIDINE KINASE"/>
    <property type="match status" value="1"/>
</dbReference>
<dbReference type="Gene3D" id="2.60.40.10">
    <property type="entry name" value="Immunoglobulins"/>
    <property type="match status" value="1"/>
</dbReference>
<dbReference type="GO" id="GO:0000155">
    <property type="term" value="F:phosphorelay sensor kinase activity"/>
    <property type="evidence" value="ECO:0007669"/>
    <property type="project" value="InterPro"/>
</dbReference>
<dbReference type="InterPro" id="IPR011123">
    <property type="entry name" value="Y_Y_Y"/>
</dbReference>
<comment type="caution">
    <text evidence="5">The sequence shown here is derived from an EMBL/GenBank/DDBJ whole genome shotgun (WGS) entry which is preliminary data.</text>
</comment>
<keyword evidence="1" id="KW-0597">Phosphoprotein</keyword>
<keyword evidence="2" id="KW-1133">Transmembrane helix</keyword>
<dbReference type="Pfam" id="PF07494">
    <property type="entry name" value="Reg_prop"/>
    <property type="match status" value="2"/>
</dbReference>
<evidence type="ECO:0000256" key="2">
    <source>
        <dbReference type="SAM" id="Phobius"/>
    </source>
</evidence>
<organism evidence="5 6">
    <name type="scientific">Bizionia saleffrena</name>
    <dbReference type="NCBI Taxonomy" id="291189"/>
    <lineage>
        <taxon>Bacteria</taxon>
        <taxon>Pseudomonadati</taxon>
        <taxon>Bacteroidota</taxon>
        <taxon>Flavobacteriia</taxon>
        <taxon>Flavobacteriales</taxon>
        <taxon>Flavobacteriaceae</taxon>
        <taxon>Bizionia</taxon>
    </lineage>
</organism>
<evidence type="ECO:0000259" key="3">
    <source>
        <dbReference type="Pfam" id="PF07495"/>
    </source>
</evidence>
<dbReference type="InterPro" id="IPR013783">
    <property type="entry name" value="Ig-like_fold"/>
</dbReference>
<dbReference type="InterPro" id="IPR011712">
    <property type="entry name" value="Sig_transdc_His_kin_sub3_dim/P"/>
</dbReference>
<proteinExistence type="predicted"/>
<dbReference type="InterPro" id="IPR036890">
    <property type="entry name" value="HATPase_C_sf"/>
</dbReference>
<dbReference type="InterPro" id="IPR011110">
    <property type="entry name" value="Reg_prop"/>
</dbReference>
<keyword evidence="6" id="KW-1185">Reference proteome</keyword>
<dbReference type="Gene3D" id="3.30.565.10">
    <property type="entry name" value="Histidine kinase-like ATPase, C-terminal domain"/>
    <property type="match status" value="1"/>
</dbReference>
<dbReference type="InterPro" id="IPR015943">
    <property type="entry name" value="WD40/YVTN_repeat-like_dom_sf"/>
</dbReference>
<keyword evidence="2" id="KW-0472">Membrane</keyword>
<dbReference type="Proteomes" id="UP000323324">
    <property type="component" value="Unassembled WGS sequence"/>
</dbReference>
<reference evidence="5 6" key="1">
    <citation type="submission" date="2019-08" db="EMBL/GenBank/DDBJ databases">
        <title>Genomes of Antarctic Bizionia species.</title>
        <authorList>
            <person name="Bowman J.P."/>
        </authorList>
    </citation>
    <scope>NUCLEOTIDE SEQUENCE [LARGE SCALE GENOMIC DNA]</scope>
    <source>
        <strain evidence="5 6">HFD</strain>
    </source>
</reference>
<evidence type="ECO:0000259" key="4">
    <source>
        <dbReference type="Pfam" id="PF07730"/>
    </source>
</evidence>
<dbReference type="Pfam" id="PF07495">
    <property type="entry name" value="Y_Y_Y"/>
    <property type="match status" value="1"/>
</dbReference>
<sequence length="1013" mass="116451">MSKFFKILPVFVLQIGLLVVCKGVYSQNPSQIDILTTEQGLIFRDITSITQDANEAMWFGTDLGLVKYDGYNFKVYNSDKSNPFYIEEELITGELEFDANTNELWYMANEKLFKLQLSTDTIIAYNGSHNIKGKVLRLLKAIDGCIWIMTDDFLTAENGNAKQYLQKLTNGTFEVKASIRRSKHAYSRLIEDKLGHILWSTPLGSLKFDPGGKLLNTFKLSTFYWHSSNLNFTVSFYDSDNTHYFFPQKEHGIYTFNETDLTSKRLFDSESQFYYAIEDHQKHIWFAGNKELYRISPEGNLTDYTEQLLSLFKYSKINDLFIDNNKLLWVATDNGLFKIRIGEELFSPLFVSKNKGWGNTMRGIFEDGNGTIFAKCESQNKLIYKTKNGVIDTLTIKIDRLSKEALKYTANFYALDTKKQNVFTLGESLLKINLKNGTTKSYDQFSPNITFKGQNPLIKLRDGKLLFGQSLTRLVLFNPETETSEFVFEGSEIENDIADFRYFKESKTDSIVWLGTRNDGVLKIHLSGRVESIFTTDSKPSISRNYILVIEEDSNKSLWIGTHGGGLNHISADGKTIKIFTKLQGLPDNNIVGILMDANKSLWISTYNGLSHFKKETEVFQNFYNEDGLTHFEFNYTSFFKDSRGTFYFGGMNGVNTFKPNEVLKQSITPKLRLLGVSGYNSKDQTRFSTDYSQIEFKKFQVSPYDQYFEINWTMPSYFQNQKNTYSTKLEGFENRWFYQSNSASIRYHQLPAGDYVLKVKGKDSRGNESTALLSIPIEVRQIFYKKWWFIGLVLLVIIGIMYSIFRYRLQQALAMERLRTKISSDLHDDVGSLLSGLAMQTELMEINASEADRFKLQKIAGISRNAISQMRDLVWSIDSRRETIEDLIERMQELAEELLLPKAISFHIDSSNIKNPTKKLTAQTKQNIFLIYKEAITNILRHSDATKVSVTITNHSKGCQFIIRDNGSEKSSYKSTGLGLPNMVMRAEKLKANLKFQKENGFSVYLFLPFNM</sequence>
<feature type="domain" description="Two component regulator three Y" evidence="3">
    <location>
        <begin position="718"/>
        <end position="780"/>
    </location>
</feature>
<feature type="transmembrane region" description="Helical" evidence="2">
    <location>
        <begin position="788"/>
        <end position="806"/>
    </location>
</feature>
<dbReference type="PANTHER" id="PTHR43547:SF2">
    <property type="entry name" value="HYBRID SIGNAL TRANSDUCTION HISTIDINE KINASE C"/>
    <property type="match status" value="1"/>
</dbReference>
<dbReference type="Gene3D" id="1.20.5.1930">
    <property type="match status" value="1"/>
</dbReference>
<dbReference type="AlphaFoldDB" id="A0A8H2QKN3"/>
<evidence type="ECO:0000313" key="5">
    <source>
        <dbReference type="EMBL" id="TYB80358.1"/>
    </source>
</evidence>
<dbReference type="GO" id="GO:0016020">
    <property type="term" value="C:membrane"/>
    <property type="evidence" value="ECO:0007669"/>
    <property type="project" value="InterPro"/>
</dbReference>
<dbReference type="CDD" id="cd16917">
    <property type="entry name" value="HATPase_UhpB-NarQ-NarX-like"/>
    <property type="match status" value="1"/>
</dbReference>
<evidence type="ECO:0000313" key="6">
    <source>
        <dbReference type="Proteomes" id="UP000323324"/>
    </source>
</evidence>
<dbReference type="SUPFAM" id="SSF55874">
    <property type="entry name" value="ATPase domain of HSP90 chaperone/DNA topoisomerase II/histidine kinase"/>
    <property type="match status" value="1"/>
</dbReference>
<accession>A0A8H2QKN3</accession>
<dbReference type="EMBL" id="VSKM01000001">
    <property type="protein sequence ID" value="TYB80358.1"/>
    <property type="molecule type" value="Genomic_DNA"/>
</dbReference>
<dbReference type="GO" id="GO:0046983">
    <property type="term" value="F:protein dimerization activity"/>
    <property type="evidence" value="ECO:0007669"/>
    <property type="project" value="InterPro"/>
</dbReference>